<organism evidence="1 2">
    <name type="scientific">Candidatus Coprosoma intestinipullorum</name>
    <dbReference type="NCBI Taxonomy" id="2840752"/>
    <lineage>
        <taxon>Bacteria</taxon>
        <taxon>Bacillati</taxon>
        <taxon>Bacillota</taxon>
        <taxon>Bacillota incertae sedis</taxon>
        <taxon>Candidatus Coprosoma</taxon>
    </lineage>
</organism>
<reference evidence="1" key="1">
    <citation type="submission" date="2020-10" db="EMBL/GenBank/DDBJ databases">
        <authorList>
            <person name="Gilroy R."/>
        </authorList>
    </citation>
    <scope>NUCLEOTIDE SEQUENCE</scope>
    <source>
        <strain evidence="1">CHK147-3167</strain>
    </source>
</reference>
<comment type="caution">
    <text evidence="1">The sequence shown here is derived from an EMBL/GenBank/DDBJ whole genome shotgun (WGS) entry which is preliminary data.</text>
</comment>
<dbReference type="AlphaFoldDB" id="A0A9D0ZRG3"/>
<proteinExistence type="predicted"/>
<reference evidence="1" key="2">
    <citation type="journal article" date="2021" name="PeerJ">
        <title>Extensive microbial diversity within the chicken gut microbiome revealed by metagenomics and culture.</title>
        <authorList>
            <person name="Gilroy R."/>
            <person name="Ravi A."/>
            <person name="Getino M."/>
            <person name="Pursley I."/>
            <person name="Horton D.L."/>
            <person name="Alikhan N.F."/>
            <person name="Baker D."/>
            <person name="Gharbi K."/>
            <person name="Hall N."/>
            <person name="Watson M."/>
            <person name="Adriaenssens E.M."/>
            <person name="Foster-Nyarko E."/>
            <person name="Jarju S."/>
            <person name="Secka A."/>
            <person name="Antonio M."/>
            <person name="Oren A."/>
            <person name="Chaudhuri R.R."/>
            <person name="La Ragione R."/>
            <person name="Hildebrand F."/>
            <person name="Pallen M.J."/>
        </authorList>
    </citation>
    <scope>NUCLEOTIDE SEQUENCE</scope>
    <source>
        <strain evidence="1">CHK147-3167</strain>
    </source>
</reference>
<evidence type="ECO:0000313" key="1">
    <source>
        <dbReference type="EMBL" id="HIQ90969.1"/>
    </source>
</evidence>
<accession>A0A9D0ZRG3</accession>
<evidence type="ECO:0000313" key="2">
    <source>
        <dbReference type="Proteomes" id="UP000886786"/>
    </source>
</evidence>
<dbReference type="EMBL" id="DVFV01000094">
    <property type="protein sequence ID" value="HIQ90969.1"/>
    <property type="molecule type" value="Genomic_DNA"/>
</dbReference>
<name>A0A9D0ZRG3_9FIRM</name>
<sequence>MSTFEIPIKSDKDGFILLQCSLCGEFFKVPASVLNDDSTLNIWCPYCGLNGKKYFTEEVLDISMKIAKNEANKMLYNSLKDLERKTKNNKFINFKAGNKPKMEVINLIKPRIENMQIMKYDCCKTMAKIKPVSIVTGSYCPLCGGANFE</sequence>
<dbReference type="Proteomes" id="UP000886786">
    <property type="component" value="Unassembled WGS sequence"/>
</dbReference>
<protein>
    <submittedName>
        <fullName evidence="1">TFIIB-type zinc ribbon-containing protein</fullName>
    </submittedName>
</protein>
<gene>
    <name evidence="1" type="ORF">IAB27_05040</name>
</gene>